<evidence type="ECO:0000313" key="1">
    <source>
        <dbReference type="EMBL" id="RZU31935.1"/>
    </source>
</evidence>
<comment type="caution">
    <text evidence="1">The sequence shown here is derived from an EMBL/GenBank/DDBJ whole genome shotgun (WGS) entry which is preliminary data.</text>
</comment>
<accession>A0A4Q7Y7K1</accession>
<proteinExistence type="predicted"/>
<evidence type="ECO:0000313" key="2">
    <source>
        <dbReference type="Proteomes" id="UP000292507"/>
    </source>
</evidence>
<dbReference type="OrthoDB" id="7360312at2"/>
<organism evidence="1 2">
    <name type="scientific">Blastococcus saxobsidens</name>
    <dbReference type="NCBI Taxonomy" id="138336"/>
    <lineage>
        <taxon>Bacteria</taxon>
        <taxon>Bacillati</taxon>
        <taxon>Actinomycetota</taxon>
        <taxon>Actinomycetes</taxon>
        <taxon>Geodermatophilales</taxon>
        <taxon>Geodermatophilaceae</taxon>
        <taxon>Blastococcus</taxon>
    </lineage>
</organism>
<sequence>MSKYLLDKFLFTVDRDPDLVERYREDPAGTVEWWEREMANKLLNCIDAERSTWLAFTDEERRALREHDHVTLFRMGAHPFLTLTLFIAMFERDHGPLEYQQAYGRAMAEAGIALPYPDIAT</sequence>
<protein>
    <recommendedName>
        <fullName evidence="3">Extradiol ring-cleavage dioxygenase LigAB LigA subunit domain-containing protein</fullName>
    </recommendedName>
</protein>
<evidence type="ECO:0008006" key="3">
    <source>
        <dbReference type="Google" id="ProtNLM"/>
    </source>
</evidence>
<keyword evidence="2" id="KW-1185">Reference proteome</keyword>
<gene>
    <name evidence="1" type="ORF">BKA19_1620</name>
</gene>
<dbReference type="Proteomes" id="UP000292507">
    <property type="component" value="Unassembled WGS sequence"/>
</dbReference>
<dbReference type="AlphaFoldDB" id="A0A4Q7Y7K1"/>
<name>A0A4Q7Y7K1_9ACTN</name>
<reference evidence="1 2" key="1">
    <citation type="submission" date="2019-02" db="EMBL/GenBank/DDBJ databases">
        <title>Sequencing the genomes of 1000 actinobacteria strains.</title>
        <authorList>
            <person name="Klenk H.-P."/>
        </authorList>
    </citation>
    <scope>NUCLEOTIDE SEQUENCE [LARGE SCALE GENOMIC DNA]</scope>
    <source>
        <strain evidence="1 2">DSM 44509</strain>
    </source>
</reference>
<dbReference type="EMBL" id="SHKV01000001">
    <property type="protein sequence ID" value="RZU31935.1"/>
    <property type="molecule type" value="Genomic_DNA"/>
</dbReference>
<dbReference type="RefSeq" id="WP_104529910.1">
    <property type="nucleotide sequence ID" value="NZ_POQT01000036.1"/>
</dbReference>